<dbReference type="PANTHER" id="PTHR43775:SF46">
    <property type="entry name" value="FUMIGERMIN SYNTHASE"/>
    <property type="match status" value="1"/>
</dbReference>
<gene>
    <name evidence="4" type="ORF">JMJ35_001418</name>
</gene>
<dbReference type="GO" id="GO:0004312">
    <property type="term" value="F:fatty acid synthase activity"/>
    <property type="evidence" value="ECO:0007669"/>
    <property type="project" value="TreeGrafter"/>
</dbReference>
<dbReference type="Gene3D" id="3.40.47.10">
    <property type="match status" value="2"/>
</dbReference>
<dbReference type="PROSITE" id="PS00606">
    <property type="entry name" value="KS3_1"/>
    <property type="match status" value="1"/>
</dbReference>
<name>A0AA39RAC5_9LECA</name>
<proteinExistence type="inferred from homology"/>
<dbReference type="PROSITE" id="PS52004">
    <property type="entry name" value="KS3_2"/>
    <property type="match status" value="1"/>
</dbReference>
<dbReference type="GO" id="GO:0044550">
    <property type="term" value="P:secondary metabolite biosynthetic process"/>
    <property type="evidence" value="ECO:0007669"/>
    <property type="project" value="TreeGrafter"/>
</dbReference>
<protein>
    <recommendedName>
        <fullName evidence="3">Ketosynthase family 3 (KS3) domain-containing protein</fullName>
    </recommendedName>
</protein>
<dbReference type="Pfam" id="PF16197">
    <property type="entry name" value="KAsynt_C_assoc"/>
    <property type="match status" value="1"/>
</dbReference>
<accession>A0AA39RAC5</accession>
<dbReference type="PANTHER" id="PTHR43775">
    <property type="entry name" value="FATTY ACID SYNTHASE"/>
    <property type="match status" value="1"/>
</dbReference>
<evidence type="ECO:0000256" key="2">
    <source>
        <dbReference type="RuleBase" id="RU003694"/>
    </source>
</evidence>
<comment type="caution">
    <text evidence="4">The sequence shown here is derived from an EMBL/GenBank/DDBJ whole genome shotgun (WGS) entry which is preliminary data.</text>
</comment>
<organism evidence="4 5">
    <name type="scientific">Cladonia borealis</name>
    <dbReference type="NCBI Taxonomy" id="184061"/>
    <lineage>
        <taxon>Eukaryota</taxon>
        <taxon>Fungi</taxon>
        <taxon>Dikarya</taxon>
        <taxon>Ascomycota</taxon>
        <taxon>Pezizomycotina</taxon>
        <taxon>Lecanoromycetes</taxon>
        <taxon>OSLEUM clade</taxon>
        <taxon>Lecanoromycetidae</taxon>
        <taxon>Lecanorales</taxon>
        <taxon>Lecanorineae</taxon>
        <taxon>Cladoniaceae</taxon>
        <taxon>Cladonia</taxon>
    </lineage>
</organism>
<dbReference type="Pfam" id="PF00109">
    <property type="entry name" value="ketoacyl-synt"/>
    <property type="match status" value="1"/>
</dbReference>
<dbReference type="Proteomes" id="UP001166286">
    <property type="component" value="Unassembled WGS sequence"/>
</dbReference>
<dbReference type="InterPro" id="IPR050091">
    <property type="entry name" value="PKS_NRPS_Biosynth_Enz"/>
</dbReference>
<comment type="similarity">
    <text evidence="2">Belongs to the thiolase-like superfamily. Beta-ketoacyl-ACP synthases family.</text>
</comment>
<dbReference type="Pfam" id="PF02801">
    <property type="entry name" value="Ketoacyl-synt_C"/>
    <property type="match status" value="1"/>
</dbReference>
<dbReference type="InterPro" id="IPR014030">
    <property type="entry name" value="Ketoacyl_synth_N"/>
</dbReference>
<dbReference type="InterPro" id="IPR018201">
    <property type="entry name" value="Ketoacyl_synth_AS"/>
</dbReference>
<dbReference type="InterPro" id="IPR032821">
    <property type="entry name" value="PKS_assoc"/>
</dbReference>
<feature type="domain" description="Ketosynthase family 3 (KS3)" evidence="3">
    <location>
        <begin position="1"/>
        <end position="245"/>
    </location>
</feature>
<evidence type="ECO:0000313" key="4">
    <source>
        <dbReference type="EMBL" id="KAK0516815.1"/>
    </source>
</evidence>
<dbReference type="InterPro" id="IPR020841">
    <property type="entry name" value="PKS_Beta-ketoAc_synthase_dom"/>
</dbReference>
<dbReference type="CDD" id="cd00833">
    <property type="entry name" value="PKS"/>
    <property type="match status" value="1"/>
</dbReference>
<dbReference type="InterPro" id="IPR014031">
    <property type="entry name" value="Ketoacyl_synth_C"/>
</dbReference>
<dbReference type="SUPFAM" id="SSF53901">
    <property type="entry name" value="Thiolase-like"/>
    <property type="match status" value="1"/>
</dbReference>
<dbReference type="AlphaFoldDB" id="A0AA39RAC5"/>
<keyword evidence="5" id="KW-1185">Reference proteome</keyword>
<keyword evidence="1 2" id="KW-0808">Transferase</keyword>
<evidence type="ECO:0000259" key="3">
    <source>
        <dbReference type="PROSITE" id="PS52004"/>
    </source>
</evidence>
<dbReference type="GO" id="GO:0004315">
    <property type="term" value="F:3-oxoacyl-[acyl-carrier-protein] synthase activity"/>
    <property type="evidence" value="ECO:0007669"/>
    <property type="project" value="InterPro"/>
</dbReference>
<evidence type="ECO:0000256" key="1">
    <source>
        <dbReference type="ARBA" id="ARBA00022679"/>
    </source>
</evidence>
<dbReference type="SMART" id="SM00825">
    <property type="entry name" value="PKS_KS"/>
    <property type="match status" value="1"/>
</dbReference>
<dbReference type="InterPro" id="IPR016039">
    <property type="entry name" value="Thiolase-like"/>
</dbReference>
<dbReference type="EMBL" id="JAFEKC020000002">
    <property type="protein sequence ID" value="KAK0516815.1"/>
    <property type="molecule type" value="Genomic_DNA"/>
</dbReference>
<dbReference type="GO" id="GO:0006633">
    <property type="term" value="P:fatty acid biosynthetic process"/>
    <property type="evidence" value="ECO:0007669"/>
    <property type="project" value="InterPro"/>
</dbReference>
<reference evidence="4" key="1">
    <citation type="submission" date="2023-03" db="EMBL/GenBank/DDBJ databases">
        <title>Complete genome of Cladonia borealis.</title>
        <authorList>
            <person name="Park H."/>
        </authorList>
    </citation>
    <scope>NUCLEOTIDE SEQUENCE</scope>
    <source>
        <strain evidence="4">ANT050790</strain>
    </source>
</reference>
<evidence type="ECO:0000313" key="5">
    <source>
        <dbReference type="Proteomes" id="UP001166286"/>
    </source>
</evidence>
<sequence>MIANRISYELDLHGPSMVIKTGCSASLVGLHEACTALRMGHCSAAIVAGTSLITNPATTAAMTREGIVSPNGSCKTFDADADGFARGEAIDALYIKRLDDAMRDENPVMGVIRNTGTNSDGKGSNLLQPNGIAHELLMRDVYQNAGLSPNDTAFVEVERSHRGNCCRQCFWRERHLNRISQTKSLEHEIIPPNIKFDTPNPKIPLHEKGLMIPTRAIAWPTDCVHRVSINSFGIGGANAHVIIDAPPKIEKEINGTSTNRNLIDGALTGGTPKKPEQQLSLLLLSANTEHSLERLVSAMLKLTQRGV</sequence>